<keyword evidence="2" id="KW-1185">Reference proteome</keyword>
<dbReference type="EMBL" id="JAADYS010000201">
    <property type="protein sequence ID" value="KAF4471486.1"/>
    <property type="molecule type" value="Genomic_DNA"/>
</dbReference>
<dbReference type="Proteomes" id="UP000554235">
    <property type="component" value="Unassembled WGS sequence"/>
</dbReference>
<gene>
    <name evidence="1" type="ORF">FALBO_1593</name>
</gene>
<accession>A0A8H4LML2</accession>
<name>A0A8H4LML2_9HYPO</name>
<sequence length="211" mass="23658">MRQTTSNRTRSHRAGDMCQLFQWCRLPSTFEGVLSLCQPWQSLDFYQITFHLHRMSSASSQPNAADVGRPARFSSSKPAFFSEHSFSPKRSFFSGLFVSPEQAVKDGSQDTTLVGHYAAKHECDEVFDTQERGSCHALREAKPNTLHKREDGRFLCYYAKDFGRAGCTETFKTTADADRHVSSVHEAGSSDTLPTLPGVLLDLSALEIWIL</sequence>
<proteinExistence type="predicted"/>
<comment type="caution">
    <text evidence="1">The sequence shown here is derived from an EMBL/GenBank/DDBJ whole genome shotgun (WGS) entry which is preliminary data.</text>
</comment>
<organism evidence="1 2">
    <name type="scientific">Fusarium albosuccineum</name>
    <dbReference type="NCBI Taxonomy" id="1237068"/>
    <lineage>
        <taxon>Eukaryota</taxon>
        <taxon>Fungi</taxon>
        <taxon>Dikarya</taxon>
        <taxon>Ascomycota</taxon>
        <taxon>Pezizomycotina</taxon>
        <taxon>Sordariomycetes</taxon>
        <taxon>Hypocreomycetidae</taxon>
        <taxon>Hypocreales</taxon>
        <taxon>Nectriaceae</taxon>
        <taxon>Fusarium</taxon>
        <taxon>Fusarium decemcellulare species complex</taxon>
    </lineage>
</organism>
<evidence type="ECO:0000313" key="2">
    <source>
        <dbReference type="Proteomes" id="UP000554235"/>
    </source>
</evidence>
<protein>
    <submittedName>
        <fullName evidence="1">Zinc finger 76 (Expressed in testis)</fullName>
    </submittedName>
</protein>
<dbReference type="AlphaFoldDB" id="A0A8H4LML2"/>
<reference evidence="1 2" key="1">
    <citation type="submission" date="2020-01" db="EMBL/GenBank/DDBJ databases">
        <title>Identification and distribution of gene clusters putatively required for synthesis of sphingolipid metabolism inhibitors in phylogenetically diverse species of the filamentous fungus Fusarium.</title>
        <authorList>
            <person name="Kim H.-S."/>
            <person name="Busman M."/>
            <person name="Brown D.W."/>
            <person name="Divon H."/>
            <person name="Uhlig S."/>
            <person name="Proctor R.H."/>
        </authorList>
    </citation>
    <scope>NUCLEOTIDE SEQUENCE [LARGE SCALE GENOMIC DNA]</scope>
    <source>
        <strain evidence="1 2">NRRL 20459</strain>
    </source>
</reference>
<evidence type="ECO:0000313" key="1">
    <source>
        <dbReference type="EMBL" id="KAF4471486.1"/>
    </source>
</evidence>